<feature type="compositionally biased region" description="Polar residues" evidence="1">
    <location>
        <begin position="31"/>
        <end position="42"/>
    </location>
</feature>
<organism evidence="2">
    <name type="scientific">Fagus sylvatica</name>
    <name type="common">Beechnut</name>
    <dbReference type="NCBI Taxonomy" id="28930"/>
    <lineage>
        <taxon>Eukaryota</taxon>
        <taxon>Viridiplantae</taxon>
        <taxon>Streptophyta</taxon>
        <taxon>Embryophyta</taxon>
        <taxon>Tracheophyta</taxon>
        <taxon>Spermatophyta</taxon>
        <taxon>Magnoliopsida</taxon>
        <taxon>eudicotyledons</taxon>
        <taxon>Gunneridae</taxon>
        <taxon>Pentapetalae</taxon>
        <taxon>rosids</taxon>
        <taxon>fabids</taxon>
        <taxon>Fagales</taxon>
        <taxon>Fagaceae</taxon>
        <taxon>Fagus</taxon>
    </lineage>
</organism>
<feature type="region of interest" description="Disordered" evidence="1">
    <location>
        <begin position="1"/>
        <end position="42"/>
    </location>
</feature>
<dbReference type="EMBL" id="OIVN01000783">
    <property type="protein sequence ID" value="SPC85528.1"/>
    <property type="molecule type" value="Genomic_DNA"/>
</dbReference>
<evidence type="ECO:0000256" key="1">
    <source>
        <dbReference type="SAM" id="MobiDB-lite"/>
    </source>
</evidence>
<feature type="compositionally biased region" description="Polar residues" evidence="1">
    <location>
        <begin position="11"/>
        <end position="24"/>
    </location>
</feature>
<protein>
    <submittedName>
        <fullName evidence="2">Uncharacterized protein</fullName>
    </submittedName>
</protein>
<gene>
    <name evidence="2" type="ORF">FSB_LOCUS13410</name>
</gene>
<feature type="compositionally biased region" description="Basic and acidic residues" evidence="1">
    <location>
        <begin position="1"/>
        <end position="10"/>
    </location>
</feature>
<dbReference type="AlphaFoldDB" id="A0A2N9FEF6"/>
<proteinExistence type="predicted"/>
<reference evidence="2" key="1">
    <citation type="submission" date="2018-02" db="EMBL/GenBank/DDBJ databases">
        <authorList>
            <person name="Cohen D.B."/>
            <person name="Kent A.D."/>
        </authorList>
    </citation>
    <scope>NUCLEOTIDE SEQUENCE</scope>
</reference>
<accession>A0A2N9FEF6</accession>
<evidence type="ECO:0000313" key="2">
    <source>
        <dbReference type="EMBL" id="SPC85528.1"/>
    </source>
</evidence>
<sequence length="154" mass="17474">MGNQKRKDGKNTNGEVSGRTSSHNHGPAAKATNTTENQRGKTPNWTVRLIAWKRKIGLIQGLNSFGTQTSFKHVLVPQHDDATQGMQPNGTSQLKKYLTWKGAGRHLPSPVWLQLPNRTRPALDRQRMEKKSSEIFREYTQWWREMAASGHAPF</sequence>
<name>A0A2N9FEF6_FAGSY</name>